<proteinExistence type="predicted"/>
<feature type="transmembrane region" description="Helical" evidence="6">
    <location>
        <begin position="68"/>
        <end position="87"/>
    </location>
</feature>
<dbReference type="Pfam" id="PF02361">
    <property type="entry name" value="CbiQ"/>
    <property type="match status" value="1"/>
</dbReference>
<sequence>MSFVLQPVADPAAPLARRNPVAKLAAALLFTLPLLSTLDPLTPAIALAIELAALPFFGVRLSVLARRAWPLLIAALGLLATMVLFAADRGGRLLLDLGPFDITTGVLVSALGLILRLFAIAVPGVIVFATTDPTDLADSLVQNAKAPPRFAIGALAAFRLLPLLDQEWQMITLARRARGVDAGRNPVAASRLFISTAFALLVGALRRGGRLAVAMDARGFDSGIPRTYARRQIFTPADTALLIGATALSATALGISIALGFFRPIIG</sequence>
<evidence type="ECO:0000256" key="3">
    <source>
        <dbReference type="ARBA" id="ARBA00022692"/>
    </source>
</evidence>
<gene>
    <name evidence="7" type="ORF">SAMN05421748_104362</name>
</gene>
<evidence type="ECO:0000256" key="2">
    <source>
        <dbReference type="ARBA" id="ARBA00022475"/>
    </source>
</evidence>
<organism evidence="7 8">
    <name type="scientific">Paractinoplanes atraurantiacus</name>
    <dbReference type="NCBI Taxonomy" id="1036182"/>
    <lineage>
        <taxon>Bacteria</taxon>
        <taxon>Bacillati</taxon>
        <taxon>Actinomycetota</taxon>
        <taxon>Actinomycetes</taxon>
        <taxon>Micromonosporales</taxon>
        <taxon>Micromonosporaceae</taxon>
        <taxon>Paractinoplanes</taxon>
    </lineage>
</organism>
<keyword evidence="3 6" id="KW-0812">Transmembrane</keyword>
<protein>
    <submittedName>
        <fullName evidence="7">Energy-coupling factor transport system permease protein</fullName>
    </submittedName>
</protein>
<keyword evidence="4 6" id="KW-1133">Transmembrane helix</keyword>
<evidence type="ECO:0000256" key="5">
    <source>
        <dbReference type="ARBA" id="ARBA00023136"/>
    </source>
</evidence>
<dbReference type="EMBL" id="OBDY01000004">
    <property type="protein sequence ID" value="SNY34952.1"/>
    <property type="molecule type" value="Genomic_DNA"/>
</dbReference>
<evidence type="ECO:0000256" key="4">
    <source>
        <dbReference type="ARBA" id="ARBA00022989"/>
    </source>
</evidence>
<keyword evidence="8" id="KW-1185">Reference proteome</keyword>
<dbReference type="OrthoDB" id="6400at2"/>
<evidence type="ECO:0000313" key="8">
    <source>
        <dbReference type="Proteomes" id="UP000219612"/>
    </source>
</evidence>
<accession>A0A285HGT9</accession>
<reference evidence="8" key="1">
    <citation type="submission" date="2017-09" db="EMBL/GenBank/DDBJ databases">
        <authorList>
            <person name="Varghese N."/>
            <person name="Submissions S."/>
        </authorList>
    </citation>
    <scope>NUCLEOTIDE SEQUENCE [LARGE SCALE GENOMIC DNA]</scope>
    <source>
        <strain evidence="8">CGMCC 4.6857</strain>
    </source>
</reference>
<keyword evidence="2" id="KW-1003">Cell membrane</keyword>
<dbReference type="Proteomes" id="UP000219612">
    <property type="component" value="Unassembled WGS sequence"/>
</dbReference>
<dbReference type="RefSeq" id="WP_097320225.1">
    <property type="nucleotide sequence ID" value="NZ_OBDY01000004.1"/>
</dbReference>
<evidence type="ECO:0000256" key="6">
    <source>
        <dbReference type="SAM" id="Phobius"/>
    </source>
</evidence>
<feature type="transmembrane region" description="Helical" evidence="6">
    <location>
        <begin position="44"/>
        <end position="61"/>
    </location>
</feature>
<evidence type="ECO:0000313" key="7">
    <source>
        <dbReference type="EMBL" id="SNY34952.1"/>
    </source>
</evidence>
<dbReference type="InterPro" id="IPR051611">
    <property type="entry name" value="ECF_transporter_component"/>
</dbReference>
<feature type="transmembrane region" description="Helical" evidence="6">
    <location>
        <begin position="240"/>
        <end position="262"/>
    </location>
</feature>
<name>A0A285HGT9_9ACTN</name>
<evidence type="ECO:0000256" key="1">
    <source>
        <dbReference type="ARBA" id="ARBA00004141"/>
    </source>
</evidence>
<dbReference type="PANTHER" id="PTHR34857">
    <property type="entry name" value="SLL0384 PROTEIN"/>
    <property type="match status" value="1"/>
</dbReference>
<dbReference type="AlphaFoldDB" id="A0A285HGT9"/>
<feature type="transmembrane region" description="Helical" evidence="6">
    <location>
        <begin position="107"/>
        <end position="129"/>
    </location>
</feature>
<dbReference type="InterPro" id="IPR003339">
    <property type="entry name" value="ABC/ECF_trnsptr_transmembrane"/>
</dbReference>
<keyword evidence="5 6" id="KW-0472">Membrane</keyword>
<dbReference type="GO" id="GO:0005886">
    <property type="term" value="C:plasma membrane"/>
    <property type="evidence" value="ECO:0007669"/>
    <property type="project" value="UniProtKB-ARBA"/>
</dbReference>
<dbReference type="CDD" id="cd16914">
    <property type="entry name" value="EcfT"/>
    <property type="match status" value="1"/>
</dbReference>
<dbReference type="PANTHER" id="PTHR34857:SF2">
    <property type="entry name" value="SLL0384 PROTEIN"/>
    <property type="match status" value="1"/>
</dbReference>
<comment type="subcellular location">
    <subcellularLocation>
        <location evidence="1">Membrane</location>
        <topology evidence="1">Multi-pass membrane protein</topology>
    </subcellularLocation>
</comment>